<reference evidence="1 2" key="1">
    <citation type="submission" date="2013-04" db="EMBL/GenBank/DDBJ databases">
        <title>Draft genome of the heavy metal tolerant bacterium Lysinibacillus sphaericus strain OT4b.31.</title>
        <authorList>
            <person name="Pena-Montenegro T.D."/>
            <person name="Dussan J."/>
        </authorList>
    </citation>
    <scope>NUCLEOTIDE SEQUENCE [LARGE SCALE GENOMIC DNA]</scope>
    <source>
        <strain evidence="1 2">OT4b.31</strain>
    </source>
</reference>
<accession>R7Z871</accession>
<evidence type="ECO:0000313" key="1">
    <source>
        <dbReference type="EMBL" id="EON70313.1"/>
    </source>
</evidence>
<dbReference type="EMBL" id="AQPX01000037">
    <property type="protein sequence ID" value="EON70313.1"/>
    <property type="molecule type" value="Genomic_DNA"/>
</dbReference>
<dbReference type="RefSeq" id="WP_010861294.1">
    <property type="nucleotide sequence ID" value="NZ_KB933412.1"/>
</dbReference>
<name>R7Z871_LYSSH</name>
<organism evidence="1 2">
    <name type="scientific">Lysinibacillus sphaericus OT4b.31</name>
    <dbReference type="NCBI Taxonomy" id="1285586"/>
    <lineage>
        <taxon>Bacteria</taxon>
        <taxon>Bacillati</taxon>
        <taxon>Bacillota</taxon>
        <taxon>Bacilli</taxon>
        <taxon>Bacillales</taxon>
        <taxon>Bacillaceae</taxon>
        <taxon>Lysinibacillus</taxon>
    </lineage>
</organism>
<dbReference type="eggNOG" id="ENOG502ZXIS">
    <property type="taxonomic scope" value="Bacteria"/>
</dbReference>
<gene>
    <name evidence="1" type="ORF">H131_21987</name>
</gene>
<dbReference type="Proteomes" id="UP000013911">
    <property type="component" value="Unassembled WGS sequence"/>
</dbReference>
<evidence type="ECO:0008006" key="3">
    <source>
        <dbReference type="Google" id="ProtNLM"/>
    </source>
</evidence>
<evidence type="ECO:0000313" key="2">
    <source>
        <dbReference type="Proteomes" id="UP000013911"/>
    </source>
</evidence>
<dbReference type="AlphaFoldDB" id="R7Z871"/>
<protein>
    <recommendedName>
        <fullName evidence="3">Phage protein</fullName>
    </recommendedName>
</protein>
<proteinExistence type="predicted"/>
<dbReference type="PATRIC" id="fig|1285586.5.peg.4583"/>
<comment type="caution">
    <text evidence="1">The sequence shown here is derived from an EMBL/GenBank/DDBJ whole genome shotgun (WGS) entry which is preliminary data.</text>
</comment>
<dbReference type="HOGENOM" id="CLU_176106_0_0_9"/>
<sequence length="101" mass="11511">MAEMNNRVVFERQKGRIIYQTGEAQGDVIPHGDWGTIGYIDIPYGSIDHTKCFLKEINPETLEPVIELYPVPELTEEQIRIQKLEEDILLLQTDSQVGGIL</sequence>